<dbReference type="SUPFAM" id="SSF55103">
    <property type="entry name" value="FAD-linked oxidases, C-terminal domain"/>
    <property type="match status" value="1"/>
</dbReference>
<evidence type="ECO:0000313" key="7">
    <source>
        <dbReference type="Proteomes" id="UP000753724"/>
    </source>
</evidence>
<dbReference type="InterPro" id="IPR016167">
    <property type="entry name" value="FAD-bd_PCMH_sub1"/>
</dbReference>
<name>A0ABW9XA79_9SPHN</name>
<gene>
    <name evidence="6" type="ORF">GTZ99_02495</name>
</gene>
<dbReference type="EMBL" id="JAAAPO010000001">
    <property type="protein sequence ID" value="NBC35422.1"/>
    <property type="molecule type" value="Genomic_DNA"/>
</dbReference>
<keyword evidence="3" id="KW-0274">FAD</keyword>
<accession>A0ABW9XA79</accession>
<dbReference type="InterPro" id="IPR016166">
    <property type="entry name" value="FAD-bd_PCMH"/>
</dbReference>
<organism evidence="6 7">
    <name type="scientific">Novosphingobium ovatum</name>
    <dbReference type="NCBI Taxonomy" id="1908523"/>
    <lineage>
        <taxon>Bacteria</taxon>
        <taxon>Pseudomonadati</taxon>
        <taxon>Pseudomonadota</taxon>
        <taxon>Alphaproteobacteria</taxon>
        <taxon>Sphingomonadales</taxon>
        <taxon>Sphingomonadaceae</taxon>
        <taxon>Novosphingobium</taxon>
    </lineage>
</organism>
<reference evidence="7" key="1">
    <citation type="submission" date="2020-01" db="EMBL/GenBank/DDBJ databases">
        <title>Sphingomonas sp. strain CSW-10.</title>
        <authorList>
            <person name="Chen W.-M."/>
        </authorList>
    </citation>
    <scope>NUCLEOTIDE SEQUENCE [LARGE SCALE GENOMIC DNA]</scope>
    <source>
        <strain evidence="7">FSY-8</strain>
    </source>
</reference>
<evidence type="ECO:0000256" key="2">
    <source>
        <dbReference type="ARBA" id="ARBA00022630"/>
    </source>
</evidence>
<keyword evidence="7" id="KW-1185">Reference proteome</keyword>
<evidence type="ECO:0000259" key="5">
    <source>
        <dbReference type="PROSITE" id="PS51387"/>
    </source>
</evidence>
<evidence type="ECO:0000313" key="6">
    <source>
        <dbReference type="EMBL" id="NBC35422.1"/>
    </source>
</evidence>
<dbReference type="InterPro" id="IPR016171">
    <property type="entry name" value="Vanillyl_alc_oxidase_C-sub2"/>
</dbReference>
<dbReference type="InterPro" id="IPR004113">
    <property type="entry name" value="FAD-bd_oxidored_4_C"/>
</dbReference>
<dbReference type="InterPro" id="IPR016164">
    <property type="entry name" value="FAD-linked_Oxase-like_C"/>
</dbReference>
<dbReference type="Gene3D" id="3.40.462.10">
    <property type="entry name" value="FAD-linked oxidases, C-terminal domain"/>
    <property type="match status" value="1"/>
</dbReference>
<dbReference type="PANTHER" id="PTHR11748:SF114">
    <property type="entry name" value="ARYL-ALCOHOL OXIDASE VANILLYL-ALCOHOL OXIDASE (AFU_ORTHOLOGUE AFUA_3G09500)-RELATED"/>
    <property type="match status" value="1"/>
</dbReference>
<sequence>MTISPAALKAALADWRAALGRDAVFDTADDRAAYADHYSPDEATHMPGAAIAPANTAQVQAAVRIANRHRIPLWPISRGKNFGYGGAAPVQKGAVVLDLTRLKAISVDADAGTVLVEPGVGFFDLYDHLQQRRLPFWLSVPGNSWGSVAGNALDRGVGYTPYGDHSAQICGLEVVLPTGEIFRTGMGAMAGSPNWQLYRNGYGPGWDQMFCQSNFGIVTKLGLWLMPEPEAVLGYDIEFDKPEDLGWAVDTIAPLRREGIIRQSPSMGNWLRSAAVMTTRSQWTDSKGPLGEDVITAIRRKFDIGWWSVQLRTYGPLDMAEAALRQIERAFAGKPVLKMKPKRWVKGDGLEGSPFSGVPVSFPLANANWHGGRGGHVGYSPVLPMKGDLAMDQFRRTYALYQQYGMDYHASFAFGERSITNVNQLLFDRDDSAMMGRVDAMFRALVADAQAHHYGEYRTHIEYMDLVADTYDYGGHALRRLNERVKDALDPNGILAPGKSGIWPATSRAQSKRKAK</sequence>
<dbReference type="InterPro" id="IPR016169">
    <property type="entry name" value="FAD-bd_PCMH_sub2"/>
</dbReference>
<dbReference type="PANTHER" id="PTHR11748">
    <property type="entry name" value="D-LACTATE DEHYDROGENASE"/>
    <property type="match status" value="1"/>
</dbReference>
<dbReference type="InterPro" id="IPR036318">
    <property type="entry name" value="FAD-bd_PCMH-like_sf"/>
</dbReference>
<comment type="cofactor">
    <cofactor evidence="1">
        <name>FAD</name>
        <dbReference type="ChEBI" id="CHEBI:57692"/>
    </cofactor>
</comment>
<dbReference type="PROSITE" id="PS51387">
    <property type="entry name" value="FAD_PCMH"/>
    <property type="match status" value="1"/>
</dbReference>
<dbReference type="Pfam" id="PF02913">
    <property type="entry name" value="FAD-oxidase_C"/>
    <property type="match status" value="1"/>
</dbReference>
<dbReference type="Gene3D" id="3.30.465.10">
    <property type="match status" value="1"/>
</dbReference>
<protein>
    <submittedName>
        <fullName evidence="6">FAD-binding protein</fullName>
    </submittedName>
</protein>
<dbReference type="Gene3D" id="3.30.43.10">
    <property type="entry name" value="Uridine Diphospho-n-acetylenolpyruvylglucosamine Reductase, domain 2"/>
    <property type="match status" value="1"/>
</dbReference>
<evidence type="ECO:0000256" key="1">
    <source>
        <dbReference type="ARBA" id="ARBA00001974"/>
    </source>
</evidence>
<dbReference type="SUPFAM" id="SSF56176">
    <property type="entry name" value="FAD-binding/transporter-associated domain-like"/>
    <property type="match status" value="1"/>
</dbReference>
<dbReference type="InterPro" id="IPR006094">
    <property type="entry name" value="Oxid_FAD_bind_N"/>
</dbReference>
<comment type="caution">
    <text evidence="6">The sequence shown here is derived from an EMBL/GenBank/DDBJ whole genome shotgun (WGS) entry which is preliminary data.</text>
</comment>
<evidence type="ECO:0000256" key="3">
    <source>
        <dbReference type="ARBA" id="ARBA00022827"/>
    </source>
</evidence>
<dbReference type="Proteomes" id="UP000753724">
    <property type="component" value="Unassembled WGS sequence"/>
</dbReference>
<dbReference type="Gene3D" id="1.10.45.10">
    <property type="entry name" value="Vanillyl-alcohol Oxidase, Chain A, domain 4"/>
    <property type="match status" value="1"/>
</dbReference>
<keyword evidence="2" id="KW-0285">Flavoprotein</keyword>
<feature type="domain" description="FAD-binding PCMH-type" evidence="5">
    <location>
        <begin position="43"/>
        <end position="228"/>
    </location>
</feature>
<dbReference type="RefSeq" id="WP_161716690.1">
    <property type="nucleotide sequence ID" value="NZ_JAAAPO010000001.1"/>
</dbReference>
<dbReference type="Pfam" id="PF01565">
    <property type="entry name" value="FAD_binding_4"/>
    <property type="match status" value="1"/>
</dbReference>
<evidence type="ECO:0000256" key="4">
    <source>
        <dbReference type="ARBA" id="ARBA00023002"/>
    </source>
</evidence>
<dbReference type="InterPro" id="IPR016170">
    <property type="entry name" value="Cytok_DH_C_sf"/>
</dbReference>
<keyword evidence="4" id="KW-0560">Oxidoreductase</keyword>
<proteinExistence type="predicted"/>